<protein>
    <submittedName>
        <fullName evidence="1">UPF0662 family conserved fungal protein</fullName>
    </submittedName>
</protein>
<name>A0AAE9WBL5_9SCHI</name>
<sequence>MSYKPAVPVPVEEQPILEKLIGIRQRLAVLKRDRTRYIDKNDVFNLYNQLVEQLELIDKRRTSDKIRNIVDTQLEDCLHLLSLFYLAIGRNNDLPAFFVQLGTVRRLLEYSLEGACYTQNDLKPLKERLERIRTAVLEGAQREDASSVVVKYLKNKLEQCDKNYSEAQSNITKIAPELTTIQTRLVSIRRQIDGFAVRPTTDGDFIDHLMKQLKEIEEMRDIDGNFVDDQGRPLQGQELCNGILEECFSFLEDAKSKQGLTDEMKSSPKFQQIYSRLDELLSKLKHLTLTHRWTLRETDLYVYRASLAEIDSMRSDGQFLDENGNAPAGQRILLYLLRRCYAYIYQLLSASEPVSEELMAVHNQLRTVKRCLQEVQRSGGIYSERDLYPYQMKLASLEKLRVNGYFLASDNSVPEGQELVNSLLTQCHQLIEEIRDEKHQHDIEEDEAFTKTSESS</sequence>
<reference evidence="1 2" key="1">
    <citation type="journal article" date="2023" name="G3 (Bethesda)">
        <title>A high-quality reference genome for the fission yeast Schizosaccharomyces osmophilus.</title>
        <authorList>
            <person name="Jia G.S."/>
            <person name="Zhang W.C."/>
            <person name="Liang Y."/>
            <person name="Liu X.H."/>
            <person name="Rhind N."/>
            <person name="Pidoux A."/>
            <person name="Brysch-Herzberg M."/>
            <person name="Du L.L."/>
        </authorList>
    </citation>
    <scope>NUCLEOTIDE SEQUENCE [LARGE SCALE GENOMIC DNA]</scope>
    <source>
        <strain evidence="1 2">CBS 15793</strain>
    </source>
</reference>
<dbReference type="PANTHER" id="PTHR28086">
    <property type="entry name" value="UPF0662 PROTEIN YPL260W"/>
    <property type="match status" value="1"/>
</dbReference>
<dbReference type="Pfam" id="PF10303">
    <property type="entry name" value="DUF2408"/>
    <property type="match status" value="2"/>
</dbReference>
<dbReference type="GO" id="GO:0005634">
    <property type="term" value="C:nucleus"/>
    <property type="evidence" value="ECO:0007669"/>
    <property type="project" value="TreeGrafter"/>
</dbReference>
<dbReference type="PANTHER" id="PTHR28086:SF1">
    <property type="entry name" value="CU(2+) SUPPRESSING AND BLEOMYCIN SENSITIVE PROTEIN 1"/>
    <property type="match status" value="1"/>
</dbReference>
<proteinExistence type="predicted"/>
<dbReference type="GeneID" id="80877260"/>
<dbReference type="InterPro" id="IPR018810">
    <property type="entry name" value="UPF0662"/>
</dbReference>
<dbReference type="KEGG" id="som:SOMG_03784"/>
<organism evidence="1 2">
    <name type="scientific">Schizosaccharomyces osmophilus</name>
    <dbReference type="NCBI Taxonomy" id="2545709"/>
    <lineage>
        <taxon>Eukaryota</taxon>
        <taxon>Fungi</taxon>
        <taxon>Dikarya</taxon>
        <taxon>Ascomycota</taxon>
        <taxon>Taphrinomycotina</taxon>
        <taxon>Schizosaccharomycetes</taxon>
        <taxon>Schizosaccharomycetales</taxon>
        <taxon>Schizosaccharomycetaceae</taxon>
        <taxon>Schizosaccharomyces</taxon>
    </lineage>
</organism>
<dbReference type="GO" id="GO:0005737">
    <property type="term" value="C:cytoplasm"/>
    <property type="evidence" value="ECO:0007669"/>
    <property type="project" value="TreeGrafter"/>
</dbReference>
<dbReference type="RefSeq" id="XP_056037600.1">
    <property type="nucleotide sequence ID" value="XM_056182571.1"/>
</dbReference>
<evidence type="ECO:0000313" key="2">
    <source>
        <dbReference type="Proteomes" id="UP001212411"/>
    </source>
</evidence>
<accession>A0AAE9WBL5</accession>
<keyword evidence="2" id="KW-1185">Reference proteome</keyword>
<dbReference type="AlphaFoldDB" id="A0AAE9WBL5"/>
<dbReference type="Proteomes" id="UP001212411">
    <property type="component" value="Chromosome 2"/>
</dbReference>
<gene>
    <name evidence="1" type="ORF">SOMG_03784</name>
</gene>
<evidence type="ECO:0000313" key="1">
    <source>
        <dbReference type="EMBL" id="WBW73357.1"/>
    </source>
</evidence>
<dbReference type="EMBL" id="CP115612">
    <property type="protein sequence ID" value="WBW73357.1"/>
    <property type="molecule type" value="Genomic_DNA"/>
</dbReference>